<dbReference type="AlphaFoldDB" id="A0A396HPQ4"/>
<gene>
    <name evidence="1" type="ORF">MtrunA17_Chr5g0407341</name>
</gene>
<dbReference type="Proteomes" id="UP000265566">
    <property type="component" value="Chromosome 5"/>
</dbReference>
<comment type="caution">
    <text evidence="1">The sequence shown here is derived from an EMBL/GenBank/DDBJ whole genome shotgun (WGS) entry which is preliminary data.</text>
</comment>
<evidence type="ECO:0000313" key="2">
    <source>
        <dbReference type="Proteomes" id="UP000265566"/>
    </source>
</evidence>
<reference evidence="2" key="1">
    <citation type="journal article" date="2018" name="Nat. Plants">
        <title>Whole-genome landscape of Medicago truncatula symbiotic genes.</title>
        <authorList>
            <person name="Pecrix Y."/>
            <person name="Staton S.E."/>
            <person name="Sallet E."/>
            <person name="Lelandais-Briere C."/>
            <person name="Moreau S."/>
            <person name="Carrere S."/>
            <person name="Blein T."/>
            <person name="Jardinaud M.F."/>
            <person name="Latrasse D."/>
            <person name="Zouine M."/>
            <person name="Zahm M."/>
            <person name="Kreplak J."/>
            <person name="Mayjonade B."/>
            <person name="Satge C."/>
            <person name="Perez M."/>
            <person name="Cauet S."/>
            <person name="Marande W."/>
            <person name="Chantry-Darmon C."/>
            <person name="Lopez-Roques C."/>
            <person name="Bouchez O."/>
            <person name="Berard A."/>
            <person name="Debelle F."/>
            <person name="Munos S."/>
            <person name="Bendahmane A."/>
            <person name="Berges H."/>
            <person name="Niebel A."/>
            <person name="Buitink J."/>
            <person name="Frugier F."/>
            <person name="Benhamed M."/>
            <person name="Crespi M."/>
            <person name="Gouzy J."/>
            <person name="Gamas P."/>
        </authorList>
    </citation>
    <scope>NUCLEOTIDE SEQUENCE [LARGE SCALE GENOMIC DNA]</scope>
    <source>
        <strain evidence="2">cv. Jemalong A17</strain>
    </source>
</reference>
<organism evidence="1 2">
    <name type="scientific">Medicago truncatula</name>
    <name type="common">Barrel medic</name>
    <name type="synonym">Medicago tribuloides</name>
    <dbReference type="NCBI Taxonomy" id="3880"/>
    <lineage>
        <taxon>Eukaryota</taxon>
        <taxon>Viridiplantae</taxon>
        <taxon>Streptophyta</taxon>
        <taxon>Embryophyta</taxon>
        <taxon>Tracheophyta</taxon>
        <taxon>Spermatophyta</taxon>
        <taxon>Magnoliopsida</taxon>
        <taxon>eudicotyledons</taxon>
        <taxon>Gunneridae</taxon>
        <taxon>Pentapetalae</taxon>
        <taxon>rosids</taxon>
        <taxon>fabids</taxon>
        <taxon>Fabales</taxon>
        <taxon>Fabaceae</taxon>
        <taxon>Papilionoideae</taxon>
        <taxon>50 kb inversion clade</taxon>
        <taxon>NPAAA clade</taxon>
        <taxon>Hologalegina</taxon>
        <taxon>IRL clade</taxon>
        <taxon>Trifolieae</taxon>
        <taxon>Medicago</taxon>
    </lineage>
</organism>
<name>A0A396HPQ4_MEDTR</name>
<proteinExistence type="predicted"/>
<dbReference type="Gramene" id="rna29531">
    <property type="protein sequence ID" value="RHN54481.1"/>
    <property type="gene ID" value="gene29531"/>
</dbReference>
<accession>A0A396HPQ4</accession>
<sequence>MICVHPFPHTPPLYTPYVAGHFGNFTFFKFFYFLFPDHLPSLFSHILSLTLPFYSPTCRPTTVLAVLFSCPHSLNSNLTHSVLLHALSPIWVSRSVYGMTLLVVDGGWCGEFG</sequence>
<dbReference type="EMBL" id="PSQE01000005">
    <property type="protein sequence ID" value="RHN54481.1"/>
    <property type="molecule type" value="Genomic_DNA"/>
</dbReference>
<protein>
    <submittedName>
        <fullName evidence="1">Uncharacterized protein</fullName>
    </submittedName>
</protein>
<evidence type="ECO:0000313" key="1">
    <source>
        <dbReference type="EMBL" id="RHN54481.1"/>
    </source>
</evidence>